<dbReference type="RefSeq" id="WP_349296181.1">
    <property type="nucleotide sequence ID" value="NZ_JBEDNQ010000001.1"/>
</dbReference>
<organism evidence="2 3">
    <name type="scientific">Pseudonocardia nematodicida</name>
    <dbReference type="NCBI Taxonomy" id="1206997"/>
    <lineage>
        <taxon>Bacteria</taxon>
        <taxon>Bacillati</taxon>
        <taxon>Actinomycetota</taxon>
        <taxon>Actinomycetes</taxon>
        <taxon>Pseudonocardiales</taxon>
        <taxon>Pseudonocardiaceae</taxon>
        <taxon>Pseudonocardia</taxon>
    </lineage>
</organism>
<gene>
    <name evidence="2" type="ORF">WIS52_01300</name>
</gene>
<evidence type="ECO:0000256" key="1">
    <source>
        <dbReference type="SAM" id="MobiDB-lite"/>
    </source>
</evidence>
<protein>
    <submittedName>
        <fullName evidence="2">Uncharacterized protein</fullName>
    </submittedName>
</protein>
<comment type="caution">
    <text evidence="2">The sequence shown here is derived from an EMBL/GenBank/DDBJ whole genome shotgun (WGS) entry which is preliminary data.</text>
</comment>
<evidence type="ECO:0000313" key="2">
    <source>
        <dbReference type="EMBL" id="MEQ3549091.1"/>
    </source>
</evidence>
<accession>A0ABV1K3R5</accession>
<keyword evidence="3" id="KW-1185">Reference proteome</keyword>
<evidence type="ECO:0000313" key="3">
    <source>
        <dbReference type="Proteomes" id="UP001494902"/>
    </source>
</evidence>
<reference evidence="2 3" key="1">
    <citation type="submission" date="2024-03" db="EMBL/GenBank/DDBJ databases">
        <title>Draft genome sequence of Pseudonocardia nematodicida JCM 31783.</title>
        <authorList>
            <person name="Butdee W."/>
            <person name="Duangmal K."/>
        </authorList>
    </citation>
    <scope>NUCLEOTIDE SEQUENCE [LARGE SCALE GENOMIC DNA]</scope>
    <source>
        <strain evidence="2 3">JCM 31783</strain>
    </source>
</reference>
<name>A0ABV1K3R5_9PSEU</name>
<dbReference type="Proteomes" id="UP001494902">
    <property type="component" value="Unassembled WGS sequence"/>
</dbReference>
<proteinExistence type="predicted"/>
<feature type="region of interest" description="Disordered" evidence="1">
    <location>
        <begin position="117"/>
        <end position="147"/>
    </location>
</feature>
<sequence>MAIETDSLVRAVQDWTSRSWTLVRVDVTDHQRVHDGPAGRIPSAALGEAAVTVCRHQGRDAAAHEVFLAAAKDLLADWTAGRTGGVPPGRAASSAERRLLLADLVVRGVDVDASIKGPRSTAARTRGCTRPAQPTSGANLVTSQPRS</sequence>
<feature type="compositionally biased region" description="Polar residues" evidence="1">
    <location>
        <begin position="132"/>
        <end position="147"/>
    </location>
</feature>
<dbReference type="EMBL" id="JBEDNQ010000001">
    <property type="protein sequence ID" value="MEQ3549091.1"/>
    <property type="molecule type" value="Genomic_DNA"/>
</dbReference>